<dbReference type="RefSeq" id="WP_008037221.1">
    <property type="nucleotide sequence ID" value="NZ_JH725147.1"/>
</dbReference>
<protein>
    <submittedName>
        <fullName evidence="1">Uncharacterized protein</fullName>
    </submittedName>
</protein>
<evidence type="ECO:0000313" key="2">
    <source>
        <dbReference type="Proteomes" id="UP000008952"/>
    </source>
</evidence>
<dbReference type="OrthoDB" id="7923645at2"/>
<name>J0ZS99_9HYPH</name>
<comment type="caution">
    <text evidence="1">The sequence shown here is derived from an EMBL/GenBank/DDBJ whole genome shotgun (WGS) entry which is preliminary data.</text>
</comment>
<gene>
    <name evidence="1" type="ORF">ME5_00007</name>
</gene>
<dbReference type="AlphaFoldDB" id="J0ZS99"/>
<proteinExistence type="predicted"/>
<organism evidence="1 2">
    <name type="scientific">Bartonella tamiae Th239</name>
    <dbReference type="NCBI Taxonomy" id="1094558"/>
    <lineage>
        <taxon>Bacteria</taxon>
        <taxon>Pseudomonadati</taxon>
        <taxon>Pseudomonadota</taxon>
        <taxon>Alphaproteobacteria</taxon>
        <taxon>Hyphomicrobiales</taxon>
        <taxon>Bartonellaceae</taxon>
        <taxon>Bartonella</taxon>
    </lineage>
</organism>
<dbReference type="PATRIC" id="fig|1094558.3.peg.7"/>
<dbReference type="Proteomes" id="UP000008952">
    <property type="component" value="Unassembled WGS sequence"/>
</dbReference>
<keyword evidence="2" id="KW-1185">Reference proteome</keyword>
<dbReference type="EMBL" id="AIMB01000001">
    <property type="protein sequence ID" value="EJF91628.1"/>
    <property type="molecule type" value="Genomic_DNA"/>
</dbReference>
<dbReference type="STRING" id="1094558.ME5_00007"/>
<evidence type="ECO:0000313" key="1">
    <source>
        <dbReference type="EMBL" id="EJF91628.1"/>
    </source>
</evidence>
<reference evidence="1 2" key="1">
    <citation type="submission" date="2012-03" db="EMBL/GenBank/DDBJ databases">
        <title>The Genome Sequence of Bartonella tamiae Th239.</title>
        <authorList>
            <consortium name="The Broad Institute Genome Sequencing Platform"/>
            <consortium name="The Broad Institute Genome Sequencing Center for Infectious Disease"/>
            <person name="Feldgarden M."/>
            <person name="Kirby J."/>
            <person name="Kosoy M."/>
            <person name="Birtles R."/>
            <person name="Probert W.S."/>
            <person name="Chiaraviglio L."/>
            <person name="Young S.K."/>
            <person name="Zeng Q."/>
            <person name="Gargeya S."/>
            <person name="Fitzgerald M."/>
            <person name="Haas B."/>
            <person name="Abouelleil A."/>
            <person name="Alvarado L."/>
            <person name="Arachchi H.M."/>
            <person name="Berlin A."/>
            <person name="Chapman S.B."/>
            <person name="Gearin G."/>
            <person name="Goldberg J."/>
            <person name="Griggs A."/>
            <person name="Gujja S."/>
            <person name="Hansen M."/>
            <person name="Heiman D."/>
            <person name="Howarth C."/>
            <person name="Larimer J."/>
            <person name="Lui A."/>
            <person name="MacDonald P.J.P."/>
            <person name="McCowen C."/>
            <person name="Montmayeur A."/>
            <person name="Murphy C."/>
            <person name="Neiman D."/>
            <person name="Pearson M."/>
            <person name="Priest M."/>
            <person name="Roberts A."/>
            <person name="Saif S."/>
            <person name="Shea T."/>
            <person name="Sisk P."/>
            <person name="Stolte C."/>
            <person name="Sykes S."/>
            <person name="Wortman J."/>
            <person name="Nusbaum C."/>
            <person name="Birren B."/>
        </authorList>
    </citation>
    <scope>NUCLEOTIDE SEQUENCE [LARGE SCALE GENOMIC DNA]</scope>
    <source>
        <strain evidence="1 2">Th239</strain>
    </source>
</reference>
<accession>J0ZS99</accession>
<sequence>MNSLIAIMLLVTCNDDFSLCEMPNEKVDVYPNHAICEDSINKRLKDMTFKGEQIFAQCVATQDYELNKYLTLYWHVNKRGDFKVSLKSKTKNDTPFIVSAENLKKTGA</sequence>
<dbReference type="HOGENOM" id="CLU_152397_0_0_5"/>